<organism evidence="9 10">
    <name type="scientific">Streptomyces synnematoformans</name>
    <dbReference type="NCBI Taxonomy" id="415721"/>
    <lineage>
        <taxon>Bacteria</taxon>
        <taxon>Bacillati</taxon>
        <taxon>Actinomycetota</taxon>
        <taxon>Actinomycetes</taxon>
        <taxon>Kitasatosporales</taxon>
        <taxon>Streptomycetaceae</taxon>
        <taxon>Streptomyces</taxon>
    </lineage>
</organism>
<dbReference type="RefSeq" id="WP_344291907.1">
    <property type="nucleotide sequence ID" value="NZ_BAAAPF010000180.1"/>
</dbReference>
<dbReference type="Pfam" id="PF07690">
    <property type="entry name" value="MFS_1"/>
    <property type="match status" value="1"/>
</dbReference>
<feature type="transmembrane region" description="Helical" evidence="7">
    <location>
        <begin position="145"/>
        <end position="164"/>
    </location>
</feature>
<feature type="transmembrane region" description="Helical" evidence="7">
    <location>
        <begin position="423"/>
        <end position="446"/>
    </location>
</feature>
<dbReference type="Gene3D" id="1.20.1720.10">
    <property type="entry name" value="Multidrug resistance protein D"/>
    <property type="match status" value="1"/>
</dbReference>
<comment type="caution">
    <text evidence="9">The sequence shown here is derived from an EMBL/GenBank/DDBJ whole genome shotgun (WGS) entry which is preliminary data.</text>
</comment>
<comment type="subcellular location">
    <subcellularLocation>
        <location evidence="1">Cell membrane</location>
        <topology evidence="1">Multi-pass membrane protein</topology>
    </subcellularLocation>
</comment>
<feature type="transmembrane region" description="Helical" evidence="7">
    <location>
        <begin position="269"/>
        <end position="291"/>
    </location>
</feature>
<evidence type="ECO:0000313" key="10">
    <source>
        <dbReference type="Proteomes" id="UP001500443"/>
    </source>
</evidence>
<dbReference type="Gene3D" id="1.20.1250.20">
    <property type="entry name" value="MFS general substrate transporter like domains"/>
    <property type="match status" value="1"/>
</dbReference>
<evidence type="ECO:0000256" key="1">
    <source>
        <dbReference type="ARBA" id="ARBA00004651"/>
    </source>
</evidence>
<sequence length="453" mass="44807">MDAATAPVRTARGTRYALAGVSLAYFMVLLDTTVLAVAEPDLIASLHTDVIGAGWATTAYTMALASGLVLGGGLADRFGAGRVFGAGSAGFGAVSLACALAPGLGALLVCRTVLGLLAAAIIPGSMAIIAALFPEPAARARALSVWAAVSGAAMAAGPVLGGWLVELSGWRAVFLVNLPLAGVVALLCRGRLPTAAHRRPLDPAPHLGLMAALAALTLAVTEAGHLRWETCLCAAAGAVLCAVATARADGRSRAPLVPGLLRRNRPVQAAFAWGAAVNYALTTVLFAVPLALHEDALDTGLTLLPMTLPIAVNPLLTGRLAARFGALVPIRLGLAALALGLAGTGAALAGGDRHRTVLGLALFACGLGVSWCLPALVGYAVGHAPARTAGAVGGILNATRQVGATLGAAVAGAALALRPEGAWVAAPFAGACALCVLGLLGALAGAGRGRAGL</sequence>
<evidence type="ECO:0000256" key="5">
    <source>
        <dbReference type="ARBA" id="ARBA00023136"/>
    </source>
</evidence>
<keyword evidence="3 7" id="KW-0812">Transmembrane</keyword>
<keyword evidence="5 7" id="KW-0472">Membrane</keyword>
<evidence type="ECO:0000256" key="7">
    <source>
        <dbReference type="SAM" id="Phobius"/>
    </source>
</evidence>
<feature type="transmembrane region" description="Helical" evidence="7">
    <location>
        <begin position="334"/>
        <end position="351"/>
    </location>
</feature>
<protein>
    <submittedName>
        <fullName evidence="9">MFS transporter</fullName>
    </submittedName>
</protein>
<reference evidence="9 10" key="1">
    <citation type="journal article" date="2019" name="Int. J. Syst. Evol. Microbiol.">
        <title>The Global Catalogue of Microorganisms (GCM) 10K type strain sequencing project: providing services to taxonomists for standard genome sequencing and annotation.</title>
        <authorList>
            <consortium name="The Broad Institute Genomics Platform"/>
            <consortium name="The Broad Institute Genome Sequencing Center for Infectious Disease"/>
            <person name="Wu L."/>
            <person name="Ma J."/>
        </authorList>
    </citation>
    <scope>NUCLEOTIDE SEQUENCE [LARGE SCALE GENOMIC DNA]</scope>
    <source>
        <strain evidence="9 10">JCM 15481</strain>
    </source>
</reference>
<evidence type="ECO:0000256" key="4">
    <source>
        <dbReference type="ARBA" id="ARBA00022989"/>
    </source>
</evidence>
<proteinExistence type="predicted"/>
<dbReference type="SUPFAM" id="SSF103473">
    <property type="entry name" value="MFS general substrate transporter"/>
    <property type="match status" value="1"/>
</dbReference>
<dbReference type="CDD" id="cd17321">
    <property type="entry name" value="MFS_MMR_MDR_like"/>
    <property type="match status" value="1"/>
</dbReference>
<dbReference type="PANTHER" id="PTHR42718">
    <property type="entry name" value="MAJOR FACILITATOR SUPERFAMILY MULTIDRUG TRANSPORTER MFSC"/>
    <property type="match status" value="1"/>
</dbReference>
<evidence type="ECO:0000259" key="8">
    <source>
        <dbReference type="PROSITE" id="PS50850"/>
    </source>
</evidence>
<dbReference type="InterPro" id="IPR036259">
    <property type="entry name" value="MFS_trans_sf"/>
</dbReference>
<evidence type="ECO:0000256" key="3">
    <source>
        <dbReference type="ARBA" id="ARBA00022692"/>
    </source>
</evidence>
<evidence type="ECO:0000313" key="9">
    <source>
        <dbReference type="EMBL" id="GAA2137027.1"/>
    </source>
</evidence>
<feature type="transmembrane region" description="Helical" evidence="7">
    <location>
        <begin position="113"/>
        <end position="133"/>
    </location>
</feature>
<name>A0ABN2Z5A7_9ACTN</name>
<keyword evidence="2" id="KW-0813">Transport</keyword>
<keyword evidence="10" id="KW-1185">Reference proteome</keyword>
<accession>A0ABN2Z5A7</accession>
<keyword evidence="6" id="KW-0046">Antibiotic resistance</keyword>
<evidence type="ECO:0000256" key="6">
    <source>
        <dbReference type="ARBA" id="ARBA00023251"/>
    </source>
</evidence>
<dbReference type="PROSITE" id="PS50850">
    <property type="entry name" value="MFS"/>
    <property type="match status" value="1"/>
</dbReference>
<feature type="transmembrane region" description="Helical" evidence="7">
    <location>
        <begin position="83"/>
        <end position="107"/>
    </location>
</feature>
<dbReference type="Proteomes" id="UP001500443">
    <property type="component" value="Unassembled WGS sequence"/>
</dbReference>
<dbReference type="EMBL" id="BAAAPF010000180">
    <property type="protein sequence ID" value="GAA2137027.1"/>
    <property type="molecule type" value="Genomic_DNA"/>
</dbReference>
<keyword evidence="4 7" id="KW-1133">Transmembrane helix</keyword>
<dbReference type="InterPro" id="IPR020846">
    <property type="entry name" value="MFS_dom"/>
</dbReference>
<feature type="transmembrane region" description="Helical" evidence="7">
    <location>
        <begin position="50"/>
        <end position="71"/>
    </location>
</feature>
<dbReference type="InterPro" id="IPR011701">
    <property type="entry name" value="MFS"/>
</dbReference>
<evidence type="ECO:0000256" key="2">
    <source>
        <dbReference type="ARBA" id="ARBA00022448"/>
    </source>
</evidence>
<gene>
    <name evidence="9" type="ORF">GCM10009802_46010</name>
</gene>
<feature type="transmembrane region" description="Helical" evidence="7">
    <location>
        <begin position="394"/>
        <end position="417"/>
    </location>
</feature>
<feature type="transmembrane region" description="Helical" evidence="7">
    <location>
        <begin position="303"/>
        <end position="322"/>
    </location>
</feature>
<dbReference type="PANTHER" id="PTHR42718:SF9">
    <property type="entry name" value="MAJOR FACILITATOR SUPERFAMILY MULTIDRUG TRANSPORTER MFSC"/>
    <property type="match status" value="1"/>
</dbReference>
<feature type="transmembrane region" description="Helical" evidence="7">
    <location>
        <begin position="170"/>
        <end position="188"/>
    </location>
</feature>
<feature type="transmembrane region" description="Helical" evidence="7">
    <location>
        <begin position="357"/>
        <end position="382"/>
    </location>
</feature>
<feature type="transmembrane region" description="Helical" evidence="7">
    <location>
        <begin position="16"/>
        <end position="38"/>
    </location>
</feature>
<feature type="domain" description="Major facilitator superfamily (MFS) profile" evidence="8">
    <location>
        <begin position="17"/>
        <end position="450"/>
    </location>
</feature>